<evidence type="ECO:0000259" key="2">
    <source>
        <dbReference type="PROSITE" id="PS50056"/>
    </source>
</evidence>
<dbReference type="PANTHER" id="PTHR46274">
    <property type="entry name" value="PHOSPHATIDYLINOSITOL PHOSPHATASE"/>
    <property type="match status" value="1"/>
</dbReference>
<feature type="region of interest" description="Disordered" evidence="1">
    <location>
        <begin position="316"/>
        <end position="353"/>
    </location>
</feature>
<dbReference type="EMBL" id="HBFR01020578">
    <property type="protein sequence ID" value="CAD8887627.1"/>
    <property type="molecule type" value="Transcribed_RNA"/>
</dbReference>
<feature type="compositionally biased region" description="Acidic residues" evidence="1">
    <location>
        <begin position="338"/>
        <end position="348"/>
    </location>
</feature>
<feature type="region of interest" description="Disordered" evidence="1">
    <location>
        <begin position="397"/>
        <end position="417"/>
    </location>
</feature>
<feature type="region of interest" description="Disordered" evidence="1">
    <location>
        <begin position="1"/>
        <end position="33"/>
    </location>
</feature>
<evidence type="ECO:0000313" key="3">
    <source>
        <dbReference type="EMBL" id="CAD8887627.1"/>
    </source>
</evidence>
<dbReference type="Pfam" id="PF22785">
    <property type="entry name" value="Tc-R-P"/>
    <property type="match status" value="1"/>
</dbReference>
<dbReference type="SUPFAM" id="SSF52799">
    <property type="entry name" value="(Phosphotyrosine protein) phosphatases II"/>
    <property type="match status" value="1"/>
</dbReference>
<dbReference type="AlphaFoldDB" id="A0A7S1BHK0"/>
<feature type="compositionally biased region" description="Basic and acidic residues" evidence="1">
    <location>
        <begin position="403"/>
        <end position="417"/>
    </location>
</feature>
<protein>
    <recommendedName>
        <fullName evidence="2">Tyrosine specific protein phosphatases domain-containing protein</fullName>
    </recommendedName>
</protein>
<dbReference type="Gene3D" id="3.90.190.10">
    <property type="entry name" value="Protein tyrosine phosphatase superfamily"/>
    <property type="match status" value="1"/>
</dbReference>
<feature type="region of interest" description="Disordered" evidence="1">
    <location>
        <begin position="257"/>
        <end position="299"/>
    </location>
</feature>
<evidence type="ECO:0000256" key="1">
    <source>
        <dbReference type="SAM" id="MobiDB-lite"/>
    </source>
</evidence>
<organism evidence="3">
    <name type="scientific">Corethron hystrix</name>
    <dbReference type="NCBI Taxonomy" id="216773"/>
    <lineage>
        <taxon>Eukaryota</taxon>
        <taxon>Sar</taxon>
        <taxon>Stramenopiles</taxon>
        <taxon>Ochrophyta</taxon>
        <taxon>Bacillariophyta</taxon>
        <taxon>Coscinodiscophyceae</taxon>
        <taxon>Corethrophycidae</taxon>
        <taxon>Corethrales</taxon>
        <taxon>Corethraceae</taxon>
        <taxon>Corethron</taxon>
    </lineage>
</organism>
<accession>A0A7S1BHK0</accession>
<dbReference type="PROSITE" id="PS50056">
    <property type="entry name" value="TYR_PHOSPHATASE_2"/>
    <property type="match status" value="1"/>
</dbReference>
<proteinExistence type="predicted"/>
<reference evidence="3" key="1">
    <citation type="submission" date="2021-01" db="EMBL/GenBank/DDBJ databases">
        <authorList>
            <person name="Corre E."/>
            <person name="Pelletier E."/>
            <person name="Niang G."/>
            <person name="Scheremetjew M."/>
            <person name="Finn R."/>
            <person name="Kale V."/>
            <person name="Holt S."/>
            <person name="Cochrane G."/>
            <person name="Meng A."/>
            <person name="Brown T."/>
            <person name="Cohen L."/>
        </authorList>
    </citation>
    <scope>NUCLEOTIDE SEQUENCE</scope>
    <source>
        <strain evidence="3">308</strain>
    </source>
</reference>
<dbReference type="PANTHER" id="PTHR46274:SF6">
    <property type="entry name" value="TYR_PHOSPHATASE_2 DOMAIN-CONTAINING PROTEIN"/>
    <property type="match status" value="1"/>
</dbReference>
<dbReference type="InterPro" id="IPR000387">
    <property type="entry name" value="Tyr_Pase_dom"/>
</dbReference>
<name>A0A7S1BHK0_9STRA</name>
<dbReference type="InterPro" id="IPR029021">
    <property type="entry name" value="Prot-tyrosine_phosphatase-like"/>
</dbReference>
<feature type="domain" description="Tyrosine specific protein phosphatases" evidence="2">
    <location>
        <begin position="173"/>
        <end position="242"/>
    </location>
</feature>
<feature type="compositionally biased region" description="Gly residues" evidence="1">
    <location>
        <begin position="266"/>
        <end position="279"/>
    </location>
</feature>
<gene>
    <name evidence="3" type="ORF">CHYS00102_LOCUS14825</name>
</gene>
<sequence>MTAPDGSRSIPPPLTAIPSLPRRQQSSDEHDPPLSPQLAVLPLLRLVVTSSLASLAFLYVLNQKHLLVSYPKFSDAVSRITFYPTLPITFFKRMTKQGGWFTEIGRKEGNNAVILGGCPLGFLGIPDRLHKDHQVRSVINMCSEFSGPSRAYRRLGITQTRLPTVDHLEPSFSDLIEAVKAIESCDGAAYVHCKAGHGRGAAAALCWMIYTEPEVDPKELNERLYKLRHVRRGLWKQPNIQKFGQWRRMGGDVRKWQRIKDDGGSDDGGSGGVSSGNRGGSSSSFASENVETSVRRRRHLSSARSNVVKGWEMWDESNETEDITTPSSSAFPYTDASSEVEWEEDSDEDTPRYGNFFFEEEYDSDEDGAEYYHFTESGTEEGELEDDSDEDYRHWKRHMASSSRRERRDERWGEYQR</sequence>